<dbReference type="KEGG" id="snn:EWH46_13315"/>
<dbReference type="Proteomes" id="UP000323522">
    <property type="component" value="Chromosome"/>
</dbReference>
<reference evidence="2 3" key="1">
    <citation type="submission" date="2019-02" db="EMBL/GenBank/DDBJ databases">
        <title>Complete Genome Sequence and Methylome Analysis of Sphaerotilus natans subsp. sulfidivorans D-507.</title>
        <authorList>
            <person name="Fomenkov A."/>
            <person name="Gridneva E."/>
            <person name="Smolyakov D."/>
            <person name="Dubinina G."/>
            <person name="Vincze T."/>
            <person name="Grabovich M."/>
            <person name="Roberts R.J."/>
        </authorList>
    </citation>
    <scope>NUCLEOTIDE SEQUENCE [LARGE SCALE GENOMIC DNA]</scope>
    <source>
        <strain evidence="2 3">D-507</strain>
    </source>
</reference>
<evidence type="ECO:0000313" key="3">
    <source>
        <dbReference type="Proteomes" id="UP000323522"/>
    </source>
</evidence>
<evidence type="ECO:0000313" key="2">
    <source>
        <dbReference type="EMBL" id="QEN01658.1"/>
    </source>
</evidence>
<dbReference type="AlphaFoldDB" id="A0A5C1Q2K5"/>
<evidence type="ECO:0008006" key="5">
    <source>
        <dbReference type="Google" id="ProtNLM"/>
    </source>
</evidence>
<dbReference type="EMBL" id="CP035708">
    <property type="protein sequence ID" value="QEN01658.1"/>
    <property type="molecule type" value="Genomic_DNA"/>
</dbReference>
<dbReference type="EMBL" id="JBEPLS010000031">
    <property type="protein sequence ID" value="MET3606044.1"/>
    <property type="molecule type" value="Genomic_DNA"/>
</dbReference>
<dbReference type="Proteomes" id="UP001549111">
    <property type="component" value="Unassembled WGS sequence"/>
</dbReference>
<sequence>MSSTAPPRWLAQVTAKDLHLVGLDAPDDDHGAQLALLDWAREYDVDLDQVHDCLVFLQSGPHLLLGSSPLALMAYSPRRGSFRASFDLDFPEGMAEAGMARAGVWLTVLASELGELPTAPGHWLAATVRTSGLSGQNVGILAWVQKYASELRLPGQAQHGPALTDYDRQLSSAIWRCAAYALR</sequence>
<accession>A0A5C1Q2K5</accession>
<organism evidence="2 3">
    <name type="scientific">Sphaerotilus sulfidivorans</name>
    <dbReference type="NCBI Taxonomy" id="639200"/>
    <lineage>
        <taxon>Bacteria</taxon>
        <taxon>Pseudomonadati</taxon>
        <taxon>Pseudomonadota</taxon>
        <taxon>Betaproteobacteria</taxon>
        <taxon>Burkholderiales</taxon>
        <taxon>Sphaerotilaceae</taxon>
        <taxon>Sphaerotilus</taxon>
    </lineage>
</organism>
<evidence type="ECO:0000313" key="4">
    <source>
        <dbReference type="Proteomes" id="UP001549111"/>
    </source>
</evidence>
<reference evidence="1 4" key="2">
    <citation type="submission" date="2024-06" db="EMBL/GenBank/DDBJ databases">
        <title>Genomic Encyclopedia of Type Strains, Phase IV (KMG-IV): sequencing the most valuable type-strain genomes for metagenomic binning, comparative biology and taxonomic classification.</title>
        <authorList>
            <person name="Goeker M."/>
        </authorList>
    </citation>
    <scope>NUCLEOTIDE SEQUENCE [LARGE SCALE GENOMIC DNA]</scope>
    <source>
        <strain evidence="1 4">D-501</strain>
    </source>
</reference>
<proteinExistence type="predicted"/>
<dbReference type="RefSeq" id="WP_149504329.1">
    <property type="nucleotide sequence ID" value="NZ_CP035708.1"/>
</dbReference>
<protein>
    <recommendedName>
        <fullName evidence="5">AraC family transcriptional regulator</fullName>
    </recommendedName>
</protein>
<keyword evidence="4" id="KW-1185">Reference proteome</keyword>
<name>A0A5C1Q2K5_9BURK</name>
<gene>
    <name evidence="1" type="ORF">ABIC99_003879</name>
    <name evidence="2" type="ORF">EWH46_13315</name>
</gene>
<dbReference type="OrthoDB" id="10001835at2"/>
<evidence type="ECO:0000313" key="1">
    <source>
        <dbReference type="EMBL" id="MET3606044.1"/>
    </source>
</evidence>